<comment type="caution">
    <text evidence="5">The sequence shown here is derived from an EMBL/GenBank/DDBJ whole genome shotgun (WGS) entry which is preliminary data.</text>
</comment>
<dbReference type="InterPro" id="IPR019557">
    <property type="entry name" value="AminoTfrase-like_pln_mobile"/>
</dbReference>
<dbReference type="EMBL" id="JACGCM010001659">
    <property type="protein sequence ID" value="KAF6151815.1"/>
    <property type="molecule type" value="Genomic_DNA"/>
</dbReference>
<feature type="compositionally biased region" description="Acidic residues" evidence="2">
    <location>
        <begin position="101"/>
        <end position="119"/>
    </location>
</feature>
<reference evidence="5 6" key="1">
    <citation type="journal article" date="2020" name="IScience">
        <title>Genome Sequencing of the Endangered Kingdonia uniflora (Circaeasteraceae, Ranunculales) Reveals Potential Mechanisms of Evolutionary Specialization.</title>
        <authorList>
            <person name="Sun Y."/>
            <person name="Deng T."/>
            <person name="Zhang A."/>
            <person name="Moore M.J."/>
            <person name="Landis J.B."/>
            <person name="Lin N."/>
            <person name="Zhang H."/>
            <person name="Zhang X."/>
            <person name="Huang J."/>
            <person name="Zhang X."/>
            <person name="Sun H."/>
            <person name="Wang H."/>
        </authorList>
    </citation>
    <scope>NUCLEOTIDE SEQUENCE [LARGE SCALE GENOMIC DNA]</scope>
    <source>
        <strain evidence="5">TB1705</strain>
        <tissue evidence="5">Leaf</tissue>
    </source>
</reference>
<evidence type="ECO:0000313" key="6">
    <source>
        <dbReference type="Proteomes" id="UP000541444"/>
    </source>
</evidence>
<dbReference type="Proteomes" id="UP000541444">
    <property type="component" value="Unassembled WGS sequence"/>
</dbReference>
<keyword evidence="6" id="KW-1185">Reference proteome</keyword>
<dbReference type="InterPro" id="IPR009500">
    <property type="entry name" value="DUF1118"/>
</dbReference>
<feature type="region of interest" description="Disordered" evidence="2">
    <location>
        <begin position="1"/>
        <end position="121"/>
    </location>
</feature>
<feature type="transmembrane region" description="Helical" evidence="3">
    <location>
        <begin position="627"/>
        <end position="646"/>
    </location>
</feature>
<feature type="coiled-coil region" evidence="1">
    <location>
        <begin position="501"/>
        <end position="540"/>
    </location>
</feature>
<evidence type="ECO:0000256" key="3">
    <source>
        <dbReference type="SAM" id="Phobius"/>
    </source>
</evidence>
<dbReference type="Pfam" id="PF06549">
    <property type="entry name" value="DUF1118"/>
    <property type="match status" value="1"/>
</dbReference>
<feature type="transmembrane region" description="Helical" evidence="3">
    <location>
        <begin position="455"/>
        <end position="479"/>
    </location>
</feature>
<dbReference type="GO" id="GO:0010073">
    <property type="term" value="P:meristem maintenance"/>
    <property type="evidence" value="ECO:0007669"/>
    <property type="project" value="InterPro"/>
</dbReference>
<dbReference type="InterPro" id="IPR044824">
    <property type="entry name" value="MAIN-like"/>
</dbReference>
<feature type="transmembrane region" description="Helical" evidence="3">
    <location>
        <begin position="652"/>
        <end position="674"/>
    </location>
</feature>
<keyword evidence="3" id="KW-1133">Transmembrane helix</keyword>
<evidence type="ECO:0000259" key="4">
    <source>
        <dbReference type="Pfam" id="PF10536"/>
    </source>
</evidence>
<feature type="compositionally biased region" description="Polar residues" evidence="2">
    <location>
        <begin position="48"/>
        <end position="75"/>
    </location>
</feature>
<gene>
    <name evidence="5" type="ORF">GIB67_010389</name>
</gene>
<keyword evidence="1" id="KW-0175">Coiled coil</keyword>
<protein>
    <recommendedName>
        <fullName evidence="4">Aminotransferase-like plant mobile domain-containing protein</fullName>
    </recommendedName>
</protein>
<sequence>MSPKQKVPKKIRPTASHQKRSITDPTRAEESGSVPQVAVTPEEVQDVESPSTSGGDSQASVSSKNYFYPNATSPARDTPQYEPFLNPAVEVQEQGTKTTDEEGIQDDNNDDSSESEVDEYGPWGTSLLTSIQTHKAKTLALGQDLGCLRVFHHSPTWDIGKKGEKVPTLVELQGLGRIRAISYTLQRSIDYSFRRALASIDQQFSFQIGRDYYHVGRCVEINWVESISLSLVKIVDFFASKVGTNTAAEASSSSEPPRLSSRAVAKAYMLYVLGAFLFPKKKGTDVSPKFLNFYESKNSDITWSWGATTLAYLYYSLGTFSRVNAKALACCTTLLESWIFKHFPKLPGIPKPNDSRAPEYCTRWSWSRTTSERSRQKALKIFRESLDNYKLEDYEWADLFSEGKWKESLITARGRKVHDGISACVEGYFEWFKEVSFTKLCPSTVNLDEMMMGGYWARVVVGVLVLGVLFGGGGVGSLVGGDVGGGFSQCEHVQCQNEDIIFRLEEEISNLKLEKETDEYERLKESNDSLKADLQAKQVVDSICGKDFIETKKKLNDNVFVVCFPLVHHVYHSLLSVLFIDAIHVCYQNLECSSLKETNKLSKDVSSLKKKLADLNLQLQKIGFSPAALSSLALSHFVAAIGVIVLVSDDSWALVVAGCLVLVRLGCSLGLLFWMGCKRRTRMLQGTVVNEV</sequence>
<name>A0A7J7MAA1_9MAGN</name>
<evidence type="ECO:0000256" key="2">
    <source>
        <dbReference type="SAM" id="MobiDB-lite"/>
    </source>
</evidence>
<proteinExistence type="predicted"/>
<dbReference type="AlphaFoldDB" id="A0A7J7MAA1"/>
<feature type="compositionally biased region" description="Basic residues" evidence="2">
    <location>
        <begin position="1"/>
        <end position="20"/>
    </location>
</feature>
<dbReference type="PANTHER" id="PTHR46033">
    <property type="entry name" value="PROTEIN MAIN-LIKE 2"/>
    <property type="match status" value="1"/>
</dbReference>
<organism evidence="5 6">
    <name type="scientific">Kingdonia uniflora</name>
    <dbReference type="NCBI Taxonomy" id="39325"/>
    <lineage>
        <taxon>Eukaryota</taxon>
        <taxon>Viridiplantae</taxon>
        <taxon>Streptophyta</taxon>
        <taxon>Embryophyta</taxon>
        <taxon>Tracheophyta</taxon>
        <taxon>Spermatophyta</taxon>
        <taxon>Magnoliopsida</taxon>
        <taxon>Ranunculales</taxon>
        <taxon>Circaeasteraceae</taxon>
        <taxon>Kingdonia</taxon>
    </lineage>
</organism>
<evidence type="ECO:0000313" key="5">
    <source>
        <dbReference type="EMBL" id="KAF6151815.1"/>
    </source>
</evidence>
<keyword evidence="3" id="KW-0472">Membrane</keyword>
<dbReference type="PANTHER" id="PTHR46033:SF1">
    <property type="entry name" value="PROTEIN MAIN-LIKE 2"/>
    <property type="match status" value="1"/>
</dbReference>
<keyword evidence="3" id="KW-0812">Transmembrane</keyword>
<feature type="domain" description="Aminotransferase-like plant mobile" evidence="4">
    <location>
        <begin position="261"/>
        <end position="398"/>
    </location>
</feature>
<accession>A0A7J7MAA1</accession>
<dbReference type="Pfam" id="PF10536">
    <property type="entry name" value="PMD"/>
    <property type="match status" value="1"/>
</dbReference>
<evidence type="ECO:0000256" key="1">
    <source>
        <dbReference type="SAM" id="Coils"/>
    </source>
</evidence>